<dbReference type="EMBL" id="BAAANY010000009">
    <property type="protein sequence ID" value="GAA1675143.1"/>
    <property type="molecule type" value="Genomic_DNA"/>
</dbReference>
<dbReference type="SUPFAM" id="SSF52540">
    <property type="entry name" value="P-loop containing nucleoside triphosphate hydrolases"/>
    <property type="match status" value="1"/>
</dbReference>
<keyword evidence="2" id="KW-1185">Reference proteome</keyword>
<dbReference type="Gene3D" id="3.40.50.300">
    <property type="entry name" value="P-loop containing nucleotide triphosphate hydrolases"/>
    <property type="match status" value="1"/>
</dbReference>
<comment type="caution">
    <text evidence="1">The sequence shown here is derived from an EMBL/GenBank/DDBJ whole genome shotgun (WGS) entry which is preliminary data.</text>
</comment>
<sequence>MGLTVLFVTGWCRSGSTVFGNVLAEIPGVFHAGELRYLWQNGVLGTGSNRRCGCGVDLVDCPLWSKVADAGRPADRTLIEHATDVVGWQRDCRTRHTGRVLRRPPANGWPQTLLATYRAIADQTGASVIVDSSKYASDAALATHLDEIQPAYAHMVRDPRAVTFSWLSPKDYTGRRSALNSTWYWLGFNMAAERVAKARPDAAVRLRYEDFTTDPRGSVAGVLKMLDLPAEANPVAEDGSVELGPNHTVTGNPNRFERGRTKLREDLRWHTGLSRGARTATTLLATPQLARYGYARRP</sequence>
<evidence type="ECO:0000313" key="1">
    <source>
        <dbReference type="EMBL" id="GAA1675143.1"/>
    </source>
</evidence>
<accession>A0ABN2GQF7</accession>
<dbReference type="Proteomes" id="UP001500618">
    <property type="component" value="Unassembled WGS sequence"/>
</dbReference>
<proteinExistence type="predicted"/>
<dbReference type="Pfam" id="PF13469">
    <property type="entry name" value="Sulfotransfer_3"/>
    <property type="match status" value="1"/>
</dbReference>
<protein>
    <submittedName>
        <fullName evidence="1">Sulfotransferase</fullName>
    </submittedName>
</protein>
<organism evidence="1 2">
    <name type="scientific">Fodinicola feengrottensis</name>
    <dbReference type="NCBI Taxonomy" id="435914"/>
    <lineage>
        <taxon>Bacteria</taxon>
        <taxon>Bacillati</taxon>
        <taxon>Actinomycetota</taxon>
        <taxon>Actinomycetes</taxon>
        <taxon>Mycobacteriales</taxon>
        <taxon>Fodinicola</taxon>
    </lineage>
</organism>
<dbReference type="InterPro" id="IPR027417">
    <property type="entry name" value="P-loop_NTPase"/>
</dbReference>
<gene>
    <name evidence="1" type="ORF">GCM10009765_25580</name>
</gene>
<reference evidence="1 2" key="1">
    <citation type="journal article" date="2019" name="Int. J. Syst. Evol. Microbiol.">
        <title>The Global Catalogue of Microorganisms (GCM) 10K type strain sequencing project: providing services to taxonomists for standard genome sequencing and annotation.</title>
        <authorList>
            <consortium name="The Broad Institute Genomics Platform"/>
            <consortium name="The Broad Institute Genome Sequencing Center for Infectious Disease"/>
            <person name="Wu L."/>
            <person name="Ma J."/>
        </authorList>
    </citation>
    <scope>NUCLEOTIDE SEQUENCE [LARGE SCALE GENOMIC DNA]</scope>
    <source>
        <strain evidence="1 2">JCM 14718</strain>
    </source>
</reference>
<dbReference type="RefSeq" id="WP_344310106.1">
    <property type="nucleotide sequence ID" value="NZ_BAAANY010000009.1"/>
</dbReference>
<evidence type="ECO:0000313" key="2">
    <source>
        <dbReference type="Proteomes" id="UP001500618"/>
    </source>
</evidence>
<name>A0ABN2GQF7_9ACTN</name>